<dbReference type="RefSeq" id="WP_242690390.1">
    <property type="nucleotide sequence ID" value="NZ_JAWVOF010000007.1"/>
</dbReference>
<name>A0AB37IB24_ENTHR</name>
<dbReference type="Gene3D" id="3.20.20.370">
    <property type="entry name" value="Glycoside hydrolase/deacetylase"/>
    <property type="match status" value="1"/>
</dbReference>
<organism evidence="4 5">
    <name type="scientific">Enterococcus hirae</name>
    <dbReference type="NCBI Taxonomy" id="1354"/>
    <lineage>
        <taxon>Bacteria</taxon>
        <taxon>Bacillati</taxon>
        <taxon>Bacillota</taxon>
        <taxon>Bacilli</taxon>
        <taxon>Lactobacillales</taxon>
        <taxon>Enterococcaceae</taxon>
        <taxon>Enterococcus</taxon>
    </lineage>
</organism>
<evidence type="ECO:0000313" key="5">
    <source>
        <dbReference type="Proteomes" id="UP000253498"/>
    </source>
</evidence>
<dbReference type="EMBL" id="LESJ01000006">
    <property type="protein sequence ID" value="RBT67599.1"/>
    <property type="molecule type" value="Genomic_DNA"/>
</dbReference>
<proteinExistence type="predicted"/>
<reference evidence="4 5" key="1">
    <citation type="submission" date="2015-06" db="EMBL/GenBank/DDBJ databases">
        <title>The Genome Sequence of Enterococcus hirae 88EA1.</title>
        <authorList>
            <consortium name="The Broad Institute Genomics Platform"/>
            <consortium name="The Broad Institute Genome Sequencing Center for Infectious Disease"/>
            <person name="Earl A.M."/>
            <person name="Van Tyne D."/>
            <person name="Lebreton F."/>
            <person name="Saavedra J.T."/>
            <person name="Gilmore M.S."/>
            <person name="Manson McGuire A."/>
            <person name="Clock S."/>
            <person name="Crupain M."/>
            <person name="Rangan U."/>
            <person name="Young S."/>
            <person name="Abouelleil A."/>
            <person name="Cao P."/>
            <person name="Chapman S.B."/>
            <person name="Griggs A."/>
            <person name="Priest M."/>
            <person name="Shea T."/>
            <person name="Wortman J."/>
            <person name="Nusbaum C."/>
            <person name="Birren B."/>
        </authorList>
    </citation>
    <scope>NUCLEOTIDE SEQUENCE [LARGE SCALE GENOMIC DNA]</scope>
    <source>
        <strain evidence="4 5">88EA1</strain>
    </source>
</reference>
<evidence type="ECO:0000259" key="3">
    <source>
        <dbReference type="PROSITE" id="PS51677"/>
    </source>
</evidence>
<evidence type="ECO:0000313" key="4">
    <source>
        <dbReference type="EMBL" id="RBT67599.1"/>
    </source>
</evidence>
<gene>
    <name evidence="4" type="ORF">EB03_02368</name>
</gene>
<keyword evidence="1" id="KW-0479">Metal-binding</keyword>
<keyword evidence="2" id="KW-0378">Hydrolase</keyword>
<dbReference type="CDD" id="cd10954">
    <property type="entry name" value="CE4_CtAXE_like"/>
    <property type="match status" value="1"/>
</dbReference>
<dbReference type="InterPro" id="IPR002509">
    <property type="entry name" value="NODB_dom"/>
</dbReference>
<dbReference type="PANTHER" id="PTHR10587:SF133">
    <property type="entry name" value="CHITIN DEACETYLASE 1-RELATED"/>
    <property type="match status" value="1"/>
</dbReference>
<dbReference type="AlphaFoldDB" id="A0AB37IB24"/>
<dbReference type="GO" id="GO:0005975">
    <property type="term" value="P:carbohydrate metabolic process"/>
    <property type="evidence" value="ECO:0007669"/>
    <property type="project" value="InterPro"/>
</dbReference>
<comment type="caution">
    <text evidence="4">The sequence shown here is derived from an EMBL/GenBank/DDBJ whole genome shotgun (WGS) entry which is preliminary data.</text>
</comment>
<dbReference type="InterPro" id="IPR050248">
    <property type="entry name" value="Polysacc_deacetylase_ArnD"/>
</dbReference>
<dbReference type="GO" id="GO:0046872">
    <property type="term" value="F:metal ion binding"/>
    <property type="evidence" value="ECO:0007669"/>
    <property type="project" value="UniProtKB-KW"/>
</dbReference>
<evidence type="ECO:0000256" key="1">
    <source>
        <dbReference type="ARBA" id="ARBA00022723"/>
    </source>
</evidence>
<dbReference type="Proteomes" id="UP000253498">
    <property type="component" value="Unassembled WGS sequence"/>
</dbReference>
<accession>A0AB37IB24</accession>
<dbReference type="PANTHER" id="PTHR10587">
    <property type="entry name" value="GLYCOSYL TRANSFERASE-RELATED"/>
    <property type="match status" value="1"/>
</dbReference>
<dbReference type="GO" id="GO:0016810">
    <property type="term" value="F:hydrolase activity, acting on carbon-nitrogen (but not peptide) bonds"/>
    <property type="evidence" value="ECO:0007669"/>
    <property type="project" value="InterPro"/>
</dbReference>
<dbReference type="Pfam" id="PF01522">
    <property type="entry name" value="Polysacc_deac_1"/>
    <property type="match status" value="1"/>
</dbReference>
<dbReference type="InterPro" id="IPR011330">
    <property type="entry name" value="Glyco_hydro/deAcase_b/a-brl"/>
</dbReference>
<dbReference type="GO" id="GO:0016020">
    <property type="term" value="C:membrane"/>
    <property type="evidence" value="ECO:0007669"/>
    <property type="project" value="TreeGrafter"/>
</dbReference>
<evidence type="ECO:0000256" key="2">
    <source>
        <dbReference type="ARBA" id="ARBA00022801"/>
    </source>
</evidence>
<dbReference type="SUPFAM" id="SSF88713">
    <property type="entry name" value="Glycoside hydrolase/deacetylase"/>
    <property type="match status" value="1"/>
</dbReference>
<sequence length="266" mass="29908">MKQKFLIAGICFFTGVLLVEVISLRALHLTKTTVTQQTITSSQTIETSKEQELKPSTTTNTETKAQKTIALSFDDGPNGTTTPKLLKILKDQQIHGTFFALGQNIQLYPEVVKQAVMDGNEVGNHSYDHQDLTRLSLESVESELKKTDEEIKKVTGKTAAFVRPPYGSTSNRVAQLIKRPIILWSVDSEDWKTRNSEMIVQRVQNTVHNGAILLFHDIYSETINAMPQIIEYLKGQGYQFKTVGELLGYPTAVECYYGKDDHRKVP</sequence>
<protein>
    <recommendedName>
        <fullName evidence="3">NodB homology domain-containing protein</fullName>
    </recommendedName>
</protein>
<feature type="domain" description="NodB homology" evidence="3">
    <location>
        <begin position="67"/>
        <end position="241"/>
    </location>
</feature>
<dbReference type="PROSITE" id="PS51677">
    <property type="entry name" value="NODB"/>
    <property type="match status" value="1"/>
</dbReference>